<feature type="compositionally biased region" description="Basic and acidic residues" evidence="1">
    <location>
        <begin position="395"/>
        <end position="404"/>
    </location>
</feature>
<reference evidence="2" key="4">
    <citation type="submission" date="2019-03" db="UniProtKB">
        <authorList>
            <consortium name="EnsemblPlants"/>
        </authorList>
    </citation>
    <scope>IDENTIFICATION</scope>
</reference>
<reference evidence="3" key="2">
    <citation type="journal article" date="2017" name="Nat. Plants">
        <title>The Aegilops tauschii genome reveals multiple impacts of transposons.</title>
        <authorList>
            <person name="Zhao G."/>
            <person name="Zou C."/>
            <person name="Li K."/>
            <person name="Wang K."/>
            <person name="Li T."/>
            <person name="Gao L."/>
            <person name="Zhang X."/>
            <person name="Wang H."/>
            <person name="Yang Z."/>
            <person name="Liu X."/>
            <person name="Jiang W."/>
            <person name="Mao L."/>
            <person name="Kong X."/>
            <person name="Jiao Y."/>
            <person name="Jia J."/>
        </authorList>
    </citation>
    <scope>NUCLEOTIDE SEQUENCE [LARGE SCALE GENOMIC DNA]</scope>
    <source>
        <strain evidence="3">cv. AL8/78</strain>
    </source>
</reference>
<feature type="region of interest" description="Disordered" evidence="1">
    <location>
        <begin position="161"/>
        <end position="207"/>
    </location>
</feature>
<feature type="compositionally biased region" description="Low complexity" evidence="1">
    <location>
        <begin position="161"/>
        <end position="173"/>
    </location>
</feature>
<dbReference type="EnsemblPlants" id="AET7Gv20619100.1">
    <property type="protein sequence ID" value="AET7Gv20619100.1"/>
    <property type="gene ID" value="AET7Gv20619100"/>
</dbReference>
<name>A0A453RLA2_AEGTS</name>
<evidence type="ECO:0000313" key="2">
    <source>
        <dbReference type="EnsemblPlants" id="AET7Gv20619100.1"/>
    </source>
</evidence>
<organism evidence="2 3">
    <name type="scientific">Aegilops tauschii subsp. strangulata</name>
    <name type="common">Goatgrass</name>
    <dbReference type="NCBI Taxonomy" id="200361"/>
    <lineage>
        <taxon>Eukaryota</taxon>
        <taxon>Viridiplantae</taxon>
        <taxon>Streptophyta</taxon>
        <taxon>Embryophyta</taxon>
        <taxon>Tracheophyta</taxon>
        <taxon>Spermatophyta</taxon>
        <taxon>Magnoliopsida</taxon>
        <taxon>Liliopsida</taxon>
        <taxon>Poales</taxon>
        <taxon>Poaceae</taxon>
        <taxon>BOP clade</taxon>
        <taxon>Pooideae</taxon>
        <taxon>Triticodae</taxon>
        <taxon>Triticeae</taxon>
        <taxon>Triticinae</taxon>
        <taxon>Aegilops</taxon>
    </lineage>
</organism>
<reference evidence="3" key="1">
    <citation type="journal article" date="2014" name="Science">
        <title>Ancient hybridizations among the ancestral genomes of bread wheat.</title>
        <authorList>
            <consortium name="International Wheat Genome Sequencing Consortium,"/>
            <person name="Marcussen T."/>
            <person name="Sandve S.R."/>
            <person name="Heier L."/>
            <person name="Spannagl M."/>
            <person name="Pfeifer M."/>
            <person name="Jakobsen K.S."/>
            <person name="Wulff B.B."/>
            <person name="Steuernagel B."/>
            <person name="Mayer K.F."/>
            <person name="Olsen O.A."/>
        </authorList>
    </citation>
    <scope>NUCLEOTIDE SEQUENCE [LARGE SCALE GENOMIC DNA]</scope>
    <source>
        <strain evidence="3">cv. AL8/78</strain>
    </source>
</reference>
<evidence type="ECO:0000256" key="1">
    <source>
        <dbReference type="SAM" id="MobiDB-lite"/>
    </source>
</evidence>
<feature type="compositionally biased region" description="Gly residues" evidence="1">
    <location>
        <begin position="198"/>
        <end position="207"/>
    </location>
</feature>
<reference evidence="2" key="5">
    <citation type="journal article" date="2021" name="G3 (Bethesda)">
        <title>Aegilops tauschii genome assembly Aet v5.0 features greater sequence contiguity and improved annotation.</title>
        <authorList>
            <person name="Wang L."/>
            <person name="Zhu T."/>
            <person name="Rodriguez J.C."/>
            <person name="Deal K.R."/>
            <person name="Dubcovsky J."/>
            <person name="McGuire P.E."/>
            <person name="Lux T."/>
            <person name="Spannagl M."/>
            <person name="Mayer K.F.X."/>
            <person name="Baldrich P."/>
            <person name="Meyers B.C."/>
            <person name="Huo N."/>
            <person name="Gu Y.Q."/>
            <person name="Zhou H."/>
            <person name="Devos K.M."/>
            <person name="Bennetzen J.L."/>
            <person name="Unver T."/>
            <person name="Budak H."/>
            <person name="Gulick P.J."/>
            <person name="Galiba G."/>
            <person name="Kalapos B."/>
            <person name="Nelson D.R."/>
            <person name="Li P."/>
            <person name="You F.M."/>
            <person name="Luo M.C."/>
            <person name="Dvorak J."/>
        </authorList>
    </citation>
    <scope>NUCLEOTIDE SEQUENCE [LARGE SCALE GENOMIC DNA]</scope>
    <source>
        <strain evidence="2">cv. AL8/78</strain>
    </source>
</reference>
<dbReference type="AlphaFoldDB" id="A0A453RLA2"/>
<keyword evidence="3" id="KW-1185">Reference proteome</keyword>
<dbReference type="Proteomes" id="UP000015105">
    <property type="component" value="Chromosome 7D"/>
</dbReference>
<dbReference type="Gramene" id="AET7Gv20619100.1">
    <property type="protein sequence ID" value="AET7Gv20619100.1"/>
    <property type="gene ID" value="AET7Gv20619100"/>
</dbReference>
<feature type="region of interest" description="Disordered" evidence="1">
    <location>
        <begin position="262"/>
        <end position="308"/>
    </location>
</feature>
<protein>
    <submittedName>
        <fullName evidence="2">Uncharacterized protein</fullName>
    </submittedName>
</protein>
<accession>A0A453RLA2</accession>
<feature type="region of interest" description="Disordered" evidence="1">
    <location>
        <begin position="361"/>
        <end position="415"/>
    </location>
</feature>
<sequence length="415" mass="44473">RALLYTWRGPNCESTESVAPTAVTRRGQAGARTHGVGGGAELAGGAVPAADADVLAVAAAAPGPGLRAEQVGHPRRAAQLPRVPAVVRARPLLPRRARRLVHGLPRAGARRARRRHGLPPRRRLAVPGFRVRGHVQPRGHAHRVGARRRLLRHAGRLLPPLRRPPAAAVPGRGAPRRHRVRPPPLRAGAGPRVPPPGGAAGPGPLRGGRAQGRLLLLHRARGAAAPAPARAVARGGAGGHGGVVGVPHGGVPAGVRAVPPHLRAPDPALRGDLPHVRRGGVRRRRRDLRGAPPHPDAAAGHQPPVQGVHHLLPRHHHRQPARRPARRPLLQGRQELRQLRRPPCWFVGAAEWVLHVPVRRGQDHAPSPTDRVHRQPVAHAHGVRRSAPRQTRRQHLGERHRPGRSDGAIAPRSRM</sequence>
<feature type="compositionally biased region" description="Basic residues" evidence="1">
    <location>
        <begin position="381"/>
        <end position="394"/>
    </location>
</feature>
<evidence type="ECO:0000313" key="3">
    <source>
        <dbReference type="Proteomes" id="UP000015105"/>
    </source>
</evidence>
<reference evidence="2" key="3">
    <citation type="journal article" date="2017" name="Nature">
        <title>Genome sequence of the progenitor of the wheat D genome Aegilops tauschii.</title>
        <authorList>
            <person name="Luo M.C."/>
            <person name="Gu Y.Q."/>
            <person name="Puiu D."/>
            <person name="Wang H."/>
            <person name="Twardziok S.O."/>
            <person name="Deal K.R."/>
            <person name="Huo N."/>
            <person name="Zhu T."/>
            <person name="Wang L."/>
            <person name="Wang Y."/>
            <person name="McGuire P.E."/>
            <person name="Liu S."/>
            <person name="Long H."/>
            <person name="Ramasamy R.K."/>
            <person name="Rodriguez J.C."/>
            <person name="Van S.L."/>
            <person name="Yuan L."/>
            <person name="Wang Z."/>
            <person name="Xia Z."/>
            <person name="Xiao L."/>
            <person name="Anderson O.D."/>
            <person name="Ouyang S."/>
            <person name="Liang Y."/>
            <person name="Zimin A.V."/>
            <person name="Pertea G."/>
            <person name="Qi P."/>
            <person name="Bennetzen J.L."/>
            <person name="Dai X."/>
            <person name="Dawson M.W."/>
            <person name="Muller H.G."/>
            <person name="Kugler K."/>
            <person name="Rivarola-Duarte L."/>
            <person name="Spannagl M."/>
            <person name="Mayer K.F.X."/>
            <person name="Lu F.H."/>
            <person name="Bevan M.W."/>
            <person name="Leroy P."/>
            <person name="Li P."/>
            <person name="You F.M."/>
            <person name="Sun Q."/>
            <person name="Liu Z."/>
            <person name="Lyons E."/>
            <person name="Wicker T."/>
            <person name="Salzberg S.L."/>
            <person name="Devos K.M."/>
            <person name="Dvorak J."/>
        </authorList>
    </citation>
    <scope>NUCLEOTIDE SEQUENCE [LARGE SCALE GENOMIC DNA]</scope>
    <source>
        <strain evidence="2">cv. AL8/78</strain>
    </source>
</reference>
<proteinExistence type="predicted"/>
<feature type="compositionally biased region" description="Basic residues" evidence="1">
    <location>
        <begin position="276"/>
        <end position="287"/>
    </location>
</feature>